<reference evidence="2 3" key="1">
    <citation type="submission" date="2020-04" db="EMBL/GenBank/DDBJ databases">
        <title>Gordonia sp. nov. TBRC 11910.</title>
        <authorList>
            <person name="Suriyachadkun C."/>
        </authorList>
    </citation>
    <scope>NUCLEOTIDE SEQUENCE [LARGE SCALE GENOMIC DNA]</scope>
    <source>
        <strain evidence="2 3">TBRC 11910</strain>
    </source>
</reference>
<feature type="domain" description="Saccharopine dehydrogenase NADP binding" evidence="1">
    <location>
        <begin position="9"/>
        <end position="129"/>
    </location>
</feature>
<dbReference type="PANTHER" id="PTHR43781:SF1">
    <property type="entry name" value="SACCHAROPINE DEHYDROGENASE"/>
    <property type="match status" value="1"/>
</dbReference>
<accession>A0A848KWR4</accession>
<evidence type="ECO:0000313" key="2">
    <source>
        <dbReference type="EMBL" id="NMO03050.1"/>
    </source>
</evidence>
<dbReference type="PANTHER" id="PTHR43781">
    <property type="entry name" value="SACCHAROPINE DEHYDROGENASE"/>
    <property type="match status" value="1"/>
</dbReference>
<dbReference type="EMBL" id="JABBNB010000019">
    <property type="protein sequence ID" value="NMO03050.1"/>
    <property type="molecule type" value="Genomic_DNA"/>
</dbReference>
<dbReference type="InterPro" id="IPR036291">
    <property type="entry name" value="NAD(P)-bd_dom_sf"/>
</dbReference>
<gene>
    <name evidence="2" type="ORF">HH308_17695</name>
</gene>
<keyword evidence="3" id="KW-1185">Reference proteome</keyword>
<dbReference type="RefSeq" id="WP_170195553.1">
    <property type="nucleotide sequence ID" value="NZ_JABBNB010000019.1"/>
</dbReference>
<evidence type="ECO:0000259" key="1">
    <source>
        <dbReference type="Pfam" id="PF03435"/>
    </source>
</evidence>
<sequence>MTDVNASRIVVFGATGYAGGLAVESLVRRGERPVLAGRSASKLAELAQSLGGLDYQVADVADPAGVAALVSEGDVLVTGVGPFERVGWAAAQAAAAAGAHYVDSTGEVGFVRELQRRYDRLARDNGSVMLPAFGYDYIPGVLAGELAAKDAGPQARSIDVGYFATGPLWRGLSQGTRKTVADGLTLPVTIFADGRLAERRAAQNVVRMPVRGAARSAILASGTEVLQLPIRYPHLRDVRVFNGWFPSLARPMQATSVLFNGLAKVAVGRKALDAGLSRMSGPAGGPDEAERAKVRGVAVAVARSASGAILAQVEVEGPSPYTVTAELMAVAAQRLSRGQGVQPGVVGAIDGLGARAFEEVCAEADLGRV</sequence>
<protein>
    <submittedName>
        <fullName evidence="2">Saccharopine dehydrogenase</fullName>
    </submittedName>
</protein>
<organism evidence="2 3">
    <name type="scientific">Gordonia asplenii</name>
    <dbReference type="NCBI Taxonomy" id="2725283"/>
    <lineage>
        <taxon>Bacteria</taxon>
        <taxon>Bacillati</taxon>
        <taxon>Actinomycetota</taxon>
        <taxon>Actinomycetes</taxon>
        <taxon>Mycobacteriales</taxon>
        <taxon>Gordoniaceae</taxon>
        <taxon>Gordonia</taxon>
    </lineage>
</organism>
<dbReference type="InterPro" id="IPR005097">
    <property type="entry name" value="Sacchrp_dh_NADP-bd"/>
</dbReference>
<dbReference type="SUPFAM" id="SSF51735">
    <property type="entry name" value="NAD(P)-binding Rossmann-fold domains"/>
    <property type="match status" value="1"/>
</dbReference>
<dbReference type="Gene3D" id="3.40.50.720">
    <property type="entry name" value="NAD(P)-binding Rossmann-like Domain"/>
    <property type="match status" value="1"/>
</dbReference>
<evidence type="ECO:0000313" key="3">
    <source>
        <dbReference type="Proteomes" id="UP000550729"/>
    </source>
</evidence>
<proteinExistence type="predicted"/>
<dbReference type="Pfam" id="PF03435">
    <property type="entry name" value="Sacchrp_dh_NADP"/>
    <property type="match status" value="1"/>
</dbReference>
<dbReference type="Proteomes" id="UP000550729">
    <property type="component" value="Unassembled WGS sequence"/>
</dbReference>
<name>A0A848KWR4_9ACTN</name>
<dbReference type="AlphaFoldDB" id="A0A848KWR4"/>
<comment type="caution">
    <text evidence="2">The sequence shown here is derived from an EMBL/GenBank/DDBJ whole genome shotgun (WGS) entry which is preliminary data.</text>
</comment>